<dbReference type="InterPro" id="IPR018974">
    <property type="entry name" value="Tex-like_N"/>
</dbReference>
<dbReference type="InterPro" id="IPR055179">
    <property type="entry name" value="Tex-like_central_region"/>
</dbReference>
<dbReference type="Gene3D" id="1.10.10.650">
    <property type="entry name" value="RuvA domain 2-like"/>
    <property type="match status" value="1"/>
</dbReference>
<sequence>MIVNTISKNLNLFDWQVEEVINLINKGYSIPYIVRYKKKETGSLDDETVRKLIENYKRLKTLEKVKKELIKSIKEQNKFSDELDKKISNAKNLRNLNDINRLFSPKDRTKGAIAKENGLEDLAMIILEQKIEAPIFEVVKEYLSKNNNNPNKLTVEKAILGSIDIITEVIADNPEFRPLIRKISYEDGEIIVKATDKNAESPYEMYYEHNEKLIDMANHRILAINRGEEEGFLKVKIKTPENEIISYLNRHILIDKSKDYSEIYNKFTKDLLKEAILSSYRDLIAPSIEKDIRNCLTKKAINSSINTFSKNLENLLMRGPIRDKIVLGWNPSTYSSSKLAIVDETGDVLATDQINLIGSQNHLDEAKNKVLNLINKYNIDIIALGSIYDSKKFENIISDIIKNTDVKYAIVNQAGASDYSKSIFGLMELPDFENQYRVAISIARRLQDPLSEFVKVDPKSIGIGQYQHDIDEKYLTESLKNVIEKVVNDVGVDVNSASISLLVYVSGLDSAIANNVIKYREENGVFTSRNELLKVEGIDDNIFDQCAGFLKVFSSDNLLDVTRIHPKYYGATFKILKELGCKVDDIFSGNLSFDNLNLKKLAKQFDIDEGTLMYIIIQLKYPLRDPRDQRSQTILRSHTLSMEKLKKGMILDGSVRNVVDFGAFVDIGVYNDGLIHISNMGNGKFVNHPTDILNVGDILKVQIIELDIERNRIQLTIVDD</sequence>
<dbReference type="FunFam" id="2.40.50.140:FF:000051">
    <property type="entry name" value="RNA-binding transcriptional accessory protein"/>
    <property type="match status" value="1"/>
</dbReference>
<dbReference type="InterPro" id="IPR041692">
    <property type="entry name" value="HHH_9"/>
</dbReference>
<dbReference type="Pfam" id="PF09371">
    <property type="entry name" value="Tex_N"/>
    <property type="match status" value="1"/>
</dbReference>
<dbReference type="Pfam" id="PF00575">
    <property type="entry name" value="S1"/>
    <property type="match status" value="1"/>
</dbReference>
<dbReference type="CDD" id="cd05685">
    <property type="entry name" value="S1_Tex"/>
    <property type="match status" value="1"/>
</dbReference>
<dbReference type="SUPFAM" id="SSF158832">
    <property type="entry name" value="Tex N-terminal region-like"/>
    <property type="match status" value="1"/>
</dbReference>
<evidence type="ECO:0000313" key="4">
    <source>
        <dbReference type="Proteomes" id="UP000191661"/>
    </source>
</evidence>
<dbReference type="InterPro" id="IPR037027">
    <property type="entry name" value="YqgF/RNaseH-like_dom_sf"/>
</dbReference>
<dbReference type="Proteomes" id="UP000191661">
    <property type="component" value="Unassembled WGS sequence"/>
</dbReference>
<dbReference type="InterPro" id="IPR050437">
    <property type="entry name" value="Ribos_protein_bS1-like"/>
</dbReference>
<feature type="domain" description="S1 motif" evidence="2">
    <location>
        <begin position="648"/>
        <end position="718"/>
    </location>
</feature>
<dbReference type="GO" id="GO:0003729">
    <property type="term" value="F:mRNA binding"/>
    <property type="evidence" value="ECO:0007669"/>
    <property type="project" value="TreeGrafter"/>
</dbReference>
<dbReference type="InterPro" id="IPR012340">
    <property type="entry name" value="NA-bd_OB-fold"/>
</dbReference>
<dbReference type="InterPro" id="IPR023319">
    <property type="entry name" value="Tex-like_HTH_dom_sf"/>
</dbReference>
<dbReference type="Pfam" id="PF22706">
    <property type="entry name" value="Tex_central_region"/>
    <property type="match status" value="1"/>
</dbReference>
<dbReference type="Gene3D" id="2.40.50.140">
    <property type="entry name" value="Nucleic acid-binding proteins"/>
    <property type="match status" value="1"/>
</dbReference>
<dbReference type="InterPro" id="IPR023323">
    <property type="entry name" value="Tex-like_dom_sf"/>
</dbReference>
<dbReference type="InterPro" id="IPR006641">
    <property type="entry name" value="YqgF/RNaseH-like_dom"/>
</dbReference>
<organism evidence="3 4">
    <name type="scientific">Methanobrevibacter arboriphilus JCM 13429 = DSM 1125</name>
    <dbReference type="NCBI Taxonomy" id="1300164"/>
    <lineage>
        <taxon>Archaea</taxon>
        <taxon>Methanobacteriati</taxon>
        <taxon>Methanobacteriota</taxon>
        <taxon>Methanomada group</taxon>
        <taxon>Methanobacteria</taxon>
        <taxon>Methanobacteriales</taxon>
        <taxon>Methanobacteriaceae</taxon>
        <taxon>Methanobrevibacter</taxon>
    </lineage>
</organism>
<dbReference type="GO" id="GO:0006139">
    <property type="term" value="P:nucleobase-containing compound metabolic process"/>
    <property type="evidence" value="ECO:0007669"/>
    <property type="project" value="InterPro"/>
</dbReference>
<dbReference type="InterPro" id="IPR012337">
    <property type="entry name" value="RNaseH-like_sf"/>
</dbReference>
<dbReference type="Gene3D" id="1.10.150.310">
    <property type="entry name" value="Tex RuvX-like domain-like"/>
    <property type="match status" value="1"/>
</dbReference>
<evidence type="ECO:0000256" key="1">
    <source>
        <dbReference type="PROSITE-ProRule" id="PRU00182"/>
    </source>
</evidence>
<dbReference type="PANTHER" id="PTHR10724:SF10">
    <property type="entry name" value="S1 RNA-BINDING DOMAIN-CONTAINING PROTEIN 1"/>
    <property type="match status" value="1"/>
</dbReference>
<proteinExistence type="predicted"/>
<comment type="caution">
    <text evidence="3">The sequence shown here is derived from an EMBL/GenBank/DDBJ whole genome shotgun (WGS) entry which is preliminary data.</text>
</comment>
<dbReference type="Pfam" id="PF17674">
    <property type="entry name" value="HHH_9"/>
    <property type="match status" value="1"/>
</dbReference>
<dbReference type="RefSeq" id="WP_080460230.1">
    <property type="nucleotide sequence ID" value="NZ_JXMW01000006.1"/>
</dbReference>
<dbReference type="Gene3D" id="3.30.420.140">
    <property type="entry name" value="YqgF/RNase H-like domain"/>
    <property type="match status" value="1"/>
</dbReference>
<reference evidence="3 4" key="1">
    <citation type="submission" date="2014-12" db="EMBL/GenBank/DDBJ databases">
        <title>Genome sequence of Methanobrevibacter arboriphilicus DH1, DSM1125.</title>
        <authorList>
            <person name="Poehlein A."/>
            <person name="Thauer R.K."/>
            <person name="Seedorf H."/>
            <person name="Daniel R."/>
        </authorList>
    </citation>
    <scope>NUCLEOTIDE SEQUENCE [LARGE SCALE GENOMIC DNA]</scope>
    <source>
        <strain evidence="3 4">DH1</strain>
    </source>
</reference>
<dbReference type="GO" id="GO:0006412">
    <property type="term" value="P:translation"/>
    <property type="evidence" value="ECO:0007669"/>
    <property type="project" value="TreeGrafter"/>
</dbReference>
<dbReference type="InterPro" id="IPR044146">
    <property type="entry name" value="S1_Tex"/>
</dbReference>
<dbReference type="InterPro" id="IPR010994">
    <property type="entry name" value="RuvA_2-like"/>
</dbReference>
<dbReference type="GO" id="GO:0003735">
    <property type="term" value="F:structural constituent of ribosome"/>
    <property type="evidence" value="ECO:0007669"/>
    <property type="project" value="TreeGrafter"/>
</dbReference>
<accession>A0A1V6N3G8</accession>
<keyword evidence="1" id="KW-0694">RNA-binding</keyword>
<dbReference type="SMART" id="SM00316">
    <property type="entry name" value="S1"/>
    <property type="match status" value="1"/>
</dbReference>
<dbReference type="SMART" id="SM00732">
    <property type="entry name" value="YqgFc"/>
    <property type="match status" value="1"/>
</dbReference>
<dbReference type="InterPro" id="IPR032639">
    <property type="entry name" value="Tex_YqgF"/>
</dbReference>
<dbReference type="Pfam" id="PF12836">
    <property type="entry name" value="HHH_3"/>
    <property type="match status" value="1"/>
</dbReference>
<evidence type="ECO:0000313" key="3">
    <source>
        <dbReference type="EMBL" id="OQD59147.1"/>
    </source>
</evidence>
<dbReference type="GO" id="GO:0005737">
    <property type="term" value="C:cytoplasm"/>
    <property type="evidence" value="ECO:0007669"/>
    <property type="project" value="UniProtKB-ARBA"/>
</dbReference>
<gene>
    <name evidence="3" type="ORF">MBBAR_6c02590</name>
</gene>
<dbReference type="Gene3D" id="1.10.3500.10">
    <property type="entry name" value="Tex N-terminal region-like"/>
    <property type="match status" value="1"/>
</dbReference>
<dbReference type="SUPFAM" id="SSF47781">
    <property type="entry name" value="RuvA domain 2-like"/>
    <property type="match status" value="2"/>
</dbReference>
<dbReference type="InterPro" id="IPR003029">
    <property type="entry name" value="S1_domain"/>
</dbReference>
<dbReference type="OrthoDB" id="76891at2157"/>
<dbReference type="SUPFAM" id="SSF50249">
    <property type="entry name" value="Nucleic acid-binding proteins"/>
    <property type="match status" value="1"/>
</dbReference>
<dbReference type="PROSITE" id="PS50126">
    <property type="entry name" value="S1"/>
    <property type="match status" value="1"/>
</dbReference>
<dbReference type="AlphaFoldDB" id="A0A1V6N3G8"/>
<name>A0A1V6N3G8_METAZ</name>
<dbReference type="FunFam" id="1.10.10.650:FF:000001">
    <property type="entry name" value="S1 RNA-binding domain 1"/>
    <property type="match status" value="1"/>
</dbReference>
<evidence type="ECO:0000259" key="2">
    <source>
        <dbReference type="PROSITE" id="PS50126"/>
    </source>
</evidence>
<protein>
    <submittedName>
        <fullName evidence="3">Putative transcriptional accessory protein</fullName>
    </submittedName>
</protein>
<dbReference type="SUPFAM" id="SSF53098">
    <property type="entry name" value="Ribonuclease H-like"/>
    <property type="match status" value="1"/>
</dbReference>
<dbReference type="PROSITE" id="PS50889">
    <property type="entry name" value="S4"/>
    <property type="match status" value="1"/>
</dbReference>
<dbReference type="PANTHER" id="PTHR10724">
    <property type="entry name" value="30S RIBOSOMAL PROTEIN S1"/>
    <property type="match status" value="1"/>
</dbReference>
<dbReference type="Pfam" id="PF16921">
    <property type="entry name" value="Tex_YqgF"/>
    <property type="match status" value="1"/>
</dbReference>
<dbReference type="EMBL" id="JXMW01000006">
    <property type="protein sequence ID" value="OQD59147.1"/>
    <property type="molecule type" value="Genomic_DNA"/>
</dbReference>
<keyword evidence="4" id="KW-1185">Reference proteome</keyword>